<feature type="chain" id="PRO_5038346141" evidence="2">
    <location>
        <begin position="23"/>
        <end position="365"/>
    </location>
</feature>
<dbReference type="InterPro" id="IPR024968">
    <property type="entry name" value="SlpA_C_lactobacillus"/>
</dbReference>
<evidence type="ECO:0000256" key="1">
    <source>
        <dbReference type="SAM" id="MobiDB-lite"/>
    </source>
</evidence>
<proteinExistence type="predicted"/>
<feature type="region of interest" description="Disordered" evidence="1">
    <location>
        <begin position="250"/>
        <end position="269"/>
    </location>
</feature>
<dbReference type="Pfam" id="PF03217">
    <property type="entry name" value="SlpA"/>
    <property type="match status" value="1"/>
</dbReference>
<gene>
    <name evidence="5" type="ORF">IV57_GL002137</name>
</gene>
<evidence type="ECO:0000313" key="6">
    <source>
        <dbReference type="Proteomes" id="UP000051006"/>
    </source>
</evidence>
<dbReference type="RefSeq" id="WP_057880276.1">
    <property type="nucleotide sequence ID" value="NZ_JQCF01000005.1"/>
</dbReference>
<feature type="domain" description="S-layer protein C-terminal" evidence="4">
    <location>
        <begin position="29"/>
        <end position="88"/>
    </location>
</feature>
<comment type="caution">
    <text evidence="5">The sequence shown here is derived from an EMBL/GenBank/DDBJ whole genome shotgun (WGS) entry which is preliminary data.</text>
</comment>
<dbReference type="Pfam" id="PF00188">
    <property type="entry name" value="CAP"/>
    <property type="match status" value="1"/>
</dbReference>
<feature type="signal peptide" evidence="2">
    <location>
        <begin position="1"/>
        <end position="22"/>
    </location>
</feature>
<dbReference type="STRING" id="993692.IV57_GL002137"/>
<evidence type="ECO:0000313" key="5">
    <source>
        <dbReference type="EMBL" id="KRO00121.1"/>
    </source>
</evidence>
<dbReference type="InterPro" id="IPR014044">
    <property type="entry name" value="CAP_dom"/>
</dbReference>
<feature type="domain" description="SCP" evidence="3">
    <location>
        <begin position="222"/>
        <end position="317"/>
    </location>
</feature>
<reference evidence="5 6" key="1">
    <citation type="journal article" date="2015" name="Genome Announc.">
        <title>Expanding the biotechnology potential of lactobacilli through comparative genomics of 213 strains and associated genera.</title>
        <authorList>
            <person name="Sun Z."/>
            <person name="Harris H.M."/>
            <person name="McCann A."/>
            <person name="Guo C."/>
            <person name="Argimon S."/>
            <person name="Zhang W."/>
            <person name="Yang X."/>
            <person name="Jeffery I.B."/>
            <person name="Cooney J.C."/>
            <person name="Kagawa T.F."/>
            <person name="Liu W."/>
            <person name="Song Y."/>
            <person name="Salvetti E."/>
            <person name="Wrobel A."/>
            <person name="Rasinkangas P."/>
            <person name="Parkhill J."/>
            <person name="Rea M.C."/>
            <person name="O'Sullivan O."/>
            <person name="Ritari J."/>
            <person name="Douillard F.P."/>
            <person name="Paul Ross R."/>
            <person name="Yang R."/>
            <person name="Briner A.E."/>
            <person name="Felis G.E."/>
            <person name="de Vos W.M."/>
            <person name="Barrangou R."/>
            <person name="Klaenhammer T.R."/>
            <person name="Caufield P.W."/>
            <person name="Cui Y."/>
            <person name="Zhang H."/>
            <person name="O'Toole P.W."/>
        </authorList>
    </citation>
    <scope>NUCLEOTIDE SEQUENCE [LARGE SCALE GENOMIC DNA]</scope>
    <source>
        <strain evidence="5 6">DSM 24716</strain>
    </source>
</reference>
<feature type="region of interest" description="Disordered" evidence="1">
    <location>
        <begin position="183"/>
        <end position="208"/>
    </location>
</feature>
<evidence type="ECO:0000256" key="2">
    <source>
        <dbReference type="SAM" id="SignalP"/>
    </source>
</evidence>
<organism evidence="5 6">
    <name type="scientific">Companilactobacillus kimchiensis</name>
    <dbReference type="NCBI Taxonomy" id="993692"/>
    <lineage>
        <taxon>Bacteria</taxon>
        <taxon>Bacillati</taxon>
        <taxon>Bacillota</taxon>
        <taxon>Bacilli</taxon>
        <taxon>Lactobacillales</taxon>
        <taxon>Lactobacillaceae</taxon>
        <taxon>Companilactobacillus</taxon>
    </lineage>
</organism>
<keyword evidence="6" id="KW-1185">Reference proteome</keyword>
<protein>
    <submittedName>
        <fullName evidence="5">Cell surface protein</fullName>
    </submittedName>
</protein>
<name>A0A0R2LE61_9LACO</name>
<evidence type="ECO:0000259" key="4">
    <source>
        <dbReference type="Pfam" id="PF03217"/>
    </source>
</evidence>
<dbReference type="PATRIC" id="fig|993692.3.peg.2169"/>
<dbReference type="Proteomes" id="UP000051006">
    <property type="component" value="Unassembled WGS sequence"/>
</dbReference>
<keyword evidence="2" id="KW-0732">Signal</keyword>
<sequence>MRFSKSATIIAALAIATTGTLALSQHDAKAATVATVTATNMARLYTSEGTLITNRALAPNSAWLVGKTISINGNKLYQVSTDEYLKANDSQLSDNQATSQKIVGTLNGIVSEFVYNDQASDINGKIIIPGTSWVIGKHIINKYGQDYVQLSPHEYILSRNMSFSSPLPAPTYVPNFDVLGKGAYDPEEDNSIDNNTNNNNTDNKPANDYKPDLNKINDYFVKYLNALHAANGTQPVQSSADMISYATQRAGQQDGQNLDHSTATRSTSENLSSAGYEYMLNYGDVHSDKDAAYFLLKDWYDEEGNATYGHRAALIYSGPTVGLGITDGDAAFDADWNYSTLNSQNAMYSSTSEPNTKFVSKDAVQ</sequence>
<dbReference type="OrthoDB" id="2323075at2"/>
<evidence type="ECO:0000259" key="3">
    <source>
        <dbReference type="Pfam" id="PF00188"/>
    </source>
</evidence>
<dbReference type="EMBL" id="JQCF01000005">
    <property type="protein sequence ID" value="KRO00121.1"/>
    <property type="molecule type" value="Genomic_DNA"/>
</dbReference>
<accession>A0A0R2LE61</accession>
<feature type="compositionally biased region" description="Low complexity" evidence="1">
    <location>
        <begin position="193"/>
        <end position="203"/>
    </location>
</feature>
<dbReference type="AlphaFoldDB" id="A0A0R2LE61"/>